<evidence type="ECO:0000256" key="8">
    <source>
        <dbReference type="ARBA" id="ARBA00023136"/>
    </source>
</evidence>
<feature type="transmembrane region" description="Helical" evidence="12">
    <location>
        <begin position="124"/>
        <end position="145"/>
    </location>
</feature>
<sequence length="271" mass="31333">MIRRFYKITPLLLLFLLLAGCSSPNQPIDPVNGGFFTKYFIYPLSWSLDWFAGVFGNSYGISILILTIIIRFIVLPLTLKQYRSSKRMQEIQPEIKKLQQKYKDNPQKQQEETMKLFQQHGVNPLAGCLPLLIQMPILIALYQAIMRNDAIREHTFLWLQLGAKDDYYILPLIAAITTYLQQKTMSAQMNQQMKSMLFIFPVLIFVMSMSFASALPLYWIYSNLFTIAQNYFLYGRDNRKKKDEAAAEAIANESKLKGKKNSQQNKGGRSK</sequence>
<dbReference type="InterPro" id="IPR047196">
    <property type="entry name" value="YidC_ALB_C"/>
</dbReference>
<dbReference type="PANTHER" id="PTHR12428:SF65">
    <property type="entry name" value="CYTOCHROME C OXIDASE ASSEMBLY PROTEIN COX18, MITOCHONDRIAL"/>
    <property type="match status" value="1"/>
</dbReference>
<dbReference type="Proteomes" id="UP000192727">
    <property type="component" value="Chromosome"/>
</dbReference>
<dbReference type="GO" id="GO:0005886">
    <property type="term" value="C:plasma membrane"/>
    <property type="evidence" value="ECO:0007669"/>
    <property type="project" value="UniProtKB-SubCell"/>
</dbReference>
<keyword evidence="8 12" id="KW-0472">Membrane</keyword>
<keyword evidence="9" id="KW-0564">Palmitate</keyword>
<comment type="similarity">
    <text evidence="12">Belongs to the OXA1/ALB3/YidC family. Type 2 subfamily.</text>
</comment>
<dbReference type="InterPro" id="IPR023060">
    <property type="entry name" value="YidC/YidC1/YidC2_Firmicutes"/>
</dbReference>
<dbReference type="PRINTS" id="PR00701">
    <property type="entry name" value="60KDINNERMP"/>
</dbReference>
<dbReference type="InterPro" id="IPR028055">
    <property type="entry name" value="YidC/Oxa/ALB_C"/>
</dbReference>
<dbReference type="GO" id="GO:0051205">
    <property type="term" value="P:protein insertion into membrane"/>
    <property type="evidence" value="ECO:0007669"/>
    <property type="project" value="TreeGrafter"/>
</dbReference>
<evidence type="ECO:0000313" key="16">
    <source>
        <dbReference type="Proteomes" id="UP000192727"/>
    </source>
</evidence>
<evidence type="ECO:0000256" key="11">
    <source>
        <dbReference type="ARBA" id="ARBA00023288"/>
    </source>
</evidence>
<dbReference type="CDD" id="cd20070">
    <property type="entry name" value="5TM_YidC_Alb3"/>
    <property type="match status" value="1"/>
</dbReference>
<feature type="transmembrane region" description="Helical" evidence="12">
    <location>
        <begin position="57"/>
        <end position="79"/>
    </location>
</feature>
<gene>
    <name evidence="12" type="primary">yidC</name>
    <name evidence="15" type="ORF">B7C51_12035</name>
</gene>
<evidence type="ECO:0000256" key="3">
    <source>
        <dbReference type="ARBA" id="ARBA00022475"/>
    </source>
</evidence>
<accession>A0A1V0UTA0</accession>
<organism evidence="15 16">
    <name type="scientific">Paenibacillus larvae subsp. pulvifaciens</name>
    <dbReference type="NCBI Taxonomy" id="1477"/>
    <lineage>
        <taxon>Bacteria</taxon>
        <taxon>Bacillati</taxon>
        <taxon>Bacillota</taxon>
        <taxon>Bacilli</taxon>
        <taxon>Bacillales</taxon>
        <taxon>Paenibacillaceae</taxon>
        <taxon>Paenibacillus</taxon>
    </lineage>
</organism>
<evidence type="ECO:0000256" key="12">
    <source>
        <dbReference type="HAMAP-Rule" id="MF_01811"/>
    </source>
</evidence>
<keyword evidence="10 12" id="KW-0143">Chaperone</keyword>
<name>A0A1V0UTA0_9BACL</name>
<evidence type="ECO:0000256" key="9">
    <source>
        <dbReference type="ARBA" id="ARBA00023139"/>
    </source>
</evidence>
<dbReference type="HAMAP" id="MF_01811">
    <property type="entry name" value="YidC_type2"/>
    <property type="match status" value="1"/>
</dbReference>
<dbReference type="GO" id="GO:0032977">
    <property type="term" value="F:membrane insertase activity"/>
    <property type="evidence" value="ECO:0007669"/>
    <property type="project" value="InterPro"/>
</dbReference>
<dbReference type="AlphaFoldDB" id="A0A1V0UTA0"/>
<comment type="caution">
    <text evidence="12">Lacks conserved residue(s) required for the propagation of feature annotation.</text>
</comment>
<proteinExistence type="inferred from homology"/>
<dbReference type="GO" id="GO:0015031">
    <property type="term" value="P:protein transport"/>
    <property type="evidence" value="ECO:0007669"/>
    <property type="project" value="UniProtKB-KW"/>
</dbReference>
<keyword evidence="3 12" id="KW-1003">Cell membrane</keyword>
<dbReference type="NCBIfam" id="TIGR03592">
    <property type="entry name" value="yidC_oxa1_cterm"/>
    <property type="match status" value="1"/>
</dbReference>
<dbReference type="InterPro" id="IPR001708">
    <property type="entry name" value="YidC/ALB3/OXA1/COX18"/>
</dbReference>
<feature type="compositionally biased region" description="Low complexity" evidence="13">
    <location>
        <begin position="261"/>
        <end position="271"/>
    </location>
</feature>
<protein>
    <recommendedName>
        <fullName evidence="12">Membrane protein insertase YidC</fullName>
    </recommendedName>
    <alternativeName>
        <fullName evidence="12">Foldase YidC</fullName>
    </alternativeName>
    <alternativeName>
        <fullName evidence="12">Membrane integrase YidC</fullName>
    </alternativeName>
    <alternativeName>
        <fullName evidence="12">Membrane protein YidC</fullName>
    </alternativeName>
</protein>
<keyword evidence="11 12" id="KW-0449">Lipoprotein</keyword>
<dbReference type="PROSITE" id="PS51257">
    <property type="entry name" value="PROKAR_LIPOPROTEIN"/>
    <property type="match status" value="1"/>
</dbReference>
<evidence type="ECO:0000256" key="7">
    <source>
        <dbReference type="ARBA" id="ARBA00022989"/>
    </source>
</evidence>
<evidence type="ECO:0000256" key="2">
    <source>
        <dbReference type="ARBA" id="ARBA00022448"/>
    </source>
</evidence>
<feature type="transmembrane region" description="Helical" evidence="12">
    <location>
        <begin position="193"/>
        <end position="212"/>
    </location>
</feature>
<keyword evidence="5 12" id="KW-0732">Signal</keyword>
<feature type="domain" description="Membrane insertase YidC/Oxa/ALB C-terminal" evidence="14">
    <location>
        <begin position="59"/>
        <end position="233"/>
    </location>
</feature>
<evidence type="ECO:0000313" key="15">
    <source>
        <dbReference type="EMBL" id="ARF68384.1"/>
    </source>
</evidence>
<evidence type="ECO:0000256" key="6">
    <source>
        <dbReference type="ARBA" id="ARBA00022927"/>
    </source>
</evidence>
<dbReference type="RefSeq" id="WP_083040085.1">
    <property type="nucleotide sequence ID" value="NZ_CP020557.1"/>
</dbReference>
<evidence type="ECO:0000256" key="1">
    <source>
        <dbReference type="ARBA" id="ARBA00004651"/>
    </source>
</evidence>
<dbReference type="Pfam" id="PF02096">
    <property type="entry name" value="60KD_IMP"/>
    <property type="match status" value="1"/>
</dbReference>
<reference evidence="15 16" key="1">
    <citation type="submission" date="2017-03" db="EMBL/GenBank/DDBJ databases">
        <title>Paenibacillus larvae genome sequencing.</title>
        <authorList>
            <person name="Dingman D.W."/>
        </authorList>
    </citation>
    <scope>NUCLEOTIDE SEQUENCE [LARGE SCALE GENOMIC DNA]</scope>
    <source>
        <strain evidence="15 16">SAG 10367</strain>
    </source>
</reference>
<evidence type="ECO:0000259" key="14">
    <source>
        <dbReference type="Pfam" id="PF02096"/>
    </source>
</evidence>
<keyword evidence="6 12" id="KW-0653">Protein transport</keyword>
<dbReference type="EMBL" id="CP020557">
    <property type="protein sequence ID" value="ARF68384.1"/>
    <property type="molecule type" value="Genomic_DNA"/>
</dbReference>
<keyword evidence="4 12" id="KW-0812">Transmembrane</keyword>
<comment type="subcellular location">
    <subcellularLocation>
        <location evidence="1 12">Cell membrane</location>
        <topology evidence="1 12">Multi-pass membrane protein</topology>
    </subcellularLocation>
</comment>
<evidence type="ECO:0000256" key="5">
    <source>
        <dbReference type="ARBA" id="ARBA00022729"/>
    </source>
</evidence>
<keyword evidence="7 12" id="KW-1133">Transmembrane helix</keyword>
<feature type="region of interest" description="Disordered" evidence="13">
    <location>
        <begin position="252"/>
        <end position="271"/>
    </location>
</feature>
<evidence type="ECO:0000256" key="13">
    <source>
        <dbReference type="SAM" id="MobiDB-lite"/>
    </source>
</evidence>
<evidence type="ECO:0000256" key="4">
    <source>
        <dbReference type="ARBA" id="ARBA00022692"/>
    </source>
</evidence>
<dbReference type="PANTHER" id="PTHR12428">
    <property type="entry name" value="OXA1"/>
    <property type="match status" value="1"/>
</dbReference>
<keyword evidence="2 12" id="KW-0813">Transport</keyword>
<comment type="function">
    <text evidence="12">Required for the insertion and/or proper folding and/or complex formation of integral membrane proteins into the membrane. Involved in integration of membrane proteins that insert both dependently and independently of the Sec translocase complex, as well as at least some lipoproteins.</text>
</comment>
<evidence type="ECO:0000256" key="10">
    <source>
        <dbReference type="ARBA" id="ARBA00023186"/>
    </source>
</evidence>